<keyword evidence="14" id="KW-1185">Reference proteome</keyword>
<evidence type="ECO:0000259" key="10">
    <source>
        <dbReference type="PROSITE" id="PS50109"/>
    </source>
</evidence>
<dbReference type="InterPro" id="IPR052162">
    <property type="entry name" value="Sensor_kinase/Photoreceptor"/>
</dbReference>
<keyword evidence="8" id="KW-0175">Coiled coil</keyword>
<dbReference type="InterPro" id="IPR003018">
    <property type="entry name" value="GAF"/>
</dbReference>
<dbReference type="Gene3D" id="3.30.450.40">
    <property type="match status" value="1"/>
</dbReference>
<dbReference type="Gene3D" id="3.30.450.20">
    <property type="entry name" value="PAS domain"/>
    <property type="match status" value="2"/>
</dbReference>
<evidence type="ECO:0000256" key="8">
    <source>
        <dbReference type="SAM" id="Coils"/>
    </source>
</evidence>
<feature type="domain" description="PAS" evidence="11">
    <location>
        <begin position="292"/>
        <end position="345"/>
    </location>
</feature>
<comment type="catalytic activity">
    <reaction evidence="1">
        <text>ATP + protein L-histidine = ADP + protein N-phospho-L-histidine.</text>
        <dbReference type="EC" id="2.7.13.3"/>
    </reaction>
</comment>
<dbReference type="InterPro" id="IPR013655">
    <property type="entry name" value="PAS_fold_3"/>
</dbReference>
<dbReference type="InterPro" id="IPR000700">
    <property type="entry name" value="PAS-assoc_C"/>
</dbReference>
<dbReference type="InterPro" id="IPR004358">
    <property type="entry name" value="Sig_transdc_His_kin-like_C"/>
</dbReference>
<dbReference type="PROSITE" id="PS50046">
    <property type="entry name" value="PHYTOCHROME_2"/>
    <property type="match status" value="1"/>
</dbReference>
<comment type="caution">
    <text evidence="13">The sequence shown here is derived from an EMBL/GenBank/DDBJ whole genome shotgun (WGS) entry which is preliminary data.</text>
</comment>
<dbReference type="SMART" id="SM00091">
    <property type="entry name" value="PAS"/>
    <property type="match status" value="2"/>
</dbReference>
<dbReference type="Pfam" id="PF08447">
    <property type="entry name" value="PAS_3"/>
    <property type="match status" value="1"/>
</dbReference>
<keyword evidence="4" id="KW-0597">Phosphoprotein</keyword>
<keyword evidence="6" id="KW-0418">Kinase</keyword>
<dbReference type="InterPro" id="IPR003594">
    <property type="entry name" value="HATPase_dom"/>
</dbReference>
<dbReference type="InterPro" id="IPR016132">
    <property type="entry name" value="Phyto_chromo_attachment"/>
</dbReference>
<evidence type="ECO:0000256" key="7">
    <source>
        <dbReference type="ARBA" id="ARBA00023012"/>
    </source>
</evidence>
<dbReference type="NCBIfam" id="TIGR00229">
    <property type="entry name" value="sensory_box"/>
    <property type="match status" value="2"/>
</dbReference>
<sequence>MFKKKVVTNETAPPAAHLSLIKCYRENMISNLEYLQALRNCCRNEAAFEELKNLLNLAGQSIEEIAIPNQLHEPAAKNLTPPPAPLSACPEGLGGRCFNDGLTGLDISLPSTQINTDFQSQNVTHSWDLLPTEASMSQSVPELNKIAANKLGIIFKLIDRNDNSRWLLFAHASCEELLELTSHSARSNLILFKNLVHPEDRESYEQSLIDSAANLQPWIWEGRVITKSGKLKWLQGATRPIVQANGDIFWNGLLIDITERKASEEALLLSEGKFSIAFRHSPDCISITTFKEGRYLEVNDNFLDLSGYLREEVIGHTVTEINAWVNPEERIKMQQILLEQGAVHNLECQFRKKCGEVVAALLSAELVNINGESSVLAVVTDITERKAAEALTRVAAERDRLLYEIALKIRRSLDLNEILNTTVAEVRQFLQADRVFISYFDENGHARAVAESVDPNFNSILGWVTDDMAFREVKEIFGGNSIRVINDTTPIKKSPFLAEYYHRCQVKAGVGVPIMLGEKLFGLLIANQCSAPREWQQFEIDLIDQLGIQVAIAIQQSSLFQQVQTLNTNLERQVEERTIQLQQKMQELQELNRIKDVVLHTVSHDLRTSVQGTIMVFKNLLGSPGEKLTISRSIVERMIQGNERQLCMINSLLESNSTEVQGVVIQRNFVQLNTLLPAILIDLEPLLAQNQATLTNMVNSDLPLVMADPTQLQRVLETLFTTTLKHNPPGLNLTLKATVEHQTIRCTLEDDGVGMSQLECDRLFDLYVRDPQSRCSTGTGLKLHLCRQIITAHGGQIGVTSRPNRGTTFWFTLPLATIERQGI</sequence>
<dbReference type="SUPFAM" id="SSF55874">
    <property type="entry name" value="ATPase domain of HSP90 chaperone/DNA topoisomerase II/histidine kinase"/>
    <property type="match status" value="1"/>
</dbReference>
<proteinExistence type="inferred from homology"/>
<accession>A0ABV0JJI5</accession>
<dbReference type="InterPro" id="IPR035965">
    <property type="entry name" value="PAS-like_dom_sf"/>
</dbReference>
<evidence type="ECO:0000256" key="4">
    <source>
        <dbReference type="ARBA" id="ARBA00022553"/>
    </source>
</evidence>
<feature type="domain" description="Phytochrome chromophore attachment site" evidence="9">
    <location>
        <begin position="414"/>
        <end position="549"/>
    </location>
</feature>
<evidence type="ECO:0000259" key="11">
    <source>
        <dbReference type="PROSITE" id="PS50112"/>
    </source>
</evidence>
<dbReference type="PANTHER" id="PTHR43304">
    <property type="entry name" value="PHYTOCHROME-LIKE PROTEIN CPH1"/>
    <property type="match status" value="1"/>
</dbReference>
<dbReference type="InterPro" id="IPR000014">
    <property type="entry name" value="PAS"/>
</dbReference>
<dbReference type="EMBL" id="JAMPKK010000002">
    <property type="protein sequence ID" value="MEP0863169.1"/>
    <property type="molecule type" value="Genomic_DNA"/>
</dbReference>
<feature type="domain" description="PAC" evidence="12">
    <location>
        <begin position="218"/>
        <end position="269"/>
    </location>
</feature>
<evidence type="ECO:0000256" key="5">
    <source>
        <dbReference type="ARBA" id="ARBA00022679"/>
    </source>
</evidence>
<dbReference type="InterPro" id="IPR029016">
    <property type="entry name" value="GAF-like_dom_sf"/>
</dbReference>
<evidence type="ECO:0000259" key="9">
    <source>
        <dbReference type="PROSITE" id="PS50046"/>
    </source>
</evidence>
<dbReference type="InterPro" id="IPR005467">
    <property type="entry name" value="His_kinase_dom"/>
</dbReference>
<evidence type="ECO:0000259" key="12">
    <source>
        <dbReference type="PROSITE" id="PS50113"/>
    </source>
</evidence>
<dbReference type="PRINTS" id="PR00344">
    <property type="entry name" value="BCTRLSENSOR"/>
</dbReference>
<keyword evidence="5" id="KW-0808">Transferase</keyword>
<dbReference type="PANTHER" id="PTHR43304:SF1">
    <property type="entry name" value="PAC DOMAIN-CONTAINING PROTEIN"/>
    <property type="match status" value="1"/>
</dbReference>
<comment type="similarity">
    <text evidence="2">In the N-terminal section; belongs to the phytochrome family.</text>
</comment>
<dbReference type="SMART" id="SM00086">
    <property type="entry name" value="PAC"/>
    <property type="match status" value="2"/>
</dbReference>
<feature type="domain" description="Histidine kinase" evidence="10">
    <location>
        <begin position="601"/>
        <end position="817"/>
    </location>
</feature>
<feature type="coiled-coil region" evidence="8">
    <location>
        <begin position="567"/>
        <end position="594"/>
    </location>
</feature>
<feature type="domain" description="PAC" evidence="12">
    <location>
        <begin position="344"/>
        <end position="394"/>
    </location>
</feature>
<dbReference type="Proteomes" id="UP001442494">
    <property type="component" value="Unassembled WGS sequence"/>
</dbReference>
<dbReference type="EC" id="2.7.13.3" evidence="3"/>
<dbReference type="Pfam" id="PF01590">
    <property type="entry name" value="GAF"/>
    <property type="match status" value="1"/>
</dbReference>
<dbReference type="InterPro" id="IPR036097">
    <property type="entry name" value="HisK_dim/P_sf"/>
</dbReference>
<dbReference type="InterPro" id="IPR001610">
    <property type="entry name" value="PAC"/>
</dbReference>
<gene>
    <name evidence="13" type="ORF">NDI37_01645</name>
</gene>
<evidence type="ECO:0000313" key="13">
    <source>
        <dbReference type="EMBL" id="MEP0863169.1"/>
    </source>
</evidence>
<dbReference type="CDD" id="cd00130">
    <property type="entry name" value="PAS"/>
    <property type="match status" value="2"/>
</dbReference>
<reference evidence="13 14" key="1">
    <citation type="submission" date="2022-04" db="EMBL/GenBank/DDBJ databases">
        <title>Positive selection, recombination, and allopatry shape intraspecific diversity of widespread and dominant cyanobacteria.</title>
        <authorList>
            <person name="Wei J."/>
            <person name="Shu W."/>
            <person name="Hu C."/>
        </authorList>
    </citation>
    <scope>NUCLEOTIDE SEQUENCE [LARGE SCALE GENOMIC DNA]</scope>
    <source>
        <strain evidence="13 14">GB2-A5</strain>
    </source>
</reference>
<dbReference type="Gene3D" id="3.30.565.10">
    <property type="entry name" value="Histidine kinase-like ATPase, C-terminal domain"/>
    <property type="match status" value="1"/>
</dbReference>
<dbReference type="RefSeq" id="WP_199313360.1">
    <property type="nucleotide sequence ID" value="NZ_JAMPKK010000002.1"/>
</dbReference>
<dbReference type="SMART" id="SM00387">
    <property type="entry name" value="HATPase_c"/>
    <property type="match status" value="1"/>
</dbReference>
<organism evidence="13 14">
    <name type="scientific">Funiculus sociatus GB2-A5</name>
    <dbReference type="NCBI Taxonomy" id="2933946"/>
    <lineage>
        <taxon>Bacteria</taxon>
        <taxon>Bacillati</taxon>
        <taxon>Cyanobacteriota</taxon>
        <taxon>Cyanophyceae</taxon>
        <taxon>Coleofasciculales</taxon>
        <taxon>Coleofasciculaceae</taxon>
        <taxon>Funiculus</taxon>
    </lineage>
</organism>
<evidence type="ECO:0000256" key="6">
    <source>
        <dbReference type="ARBA" id="ARBA00022777"/>
    </source>
</evidence>
<dbReference type="Gene3D" id="1.10.287.130">
    <property type="match status" value="1"/>
</dbReference>
<dbReference type="SMART" id="SM00065">
    <property type="entry name" value="GAF"/>
    <property type="match status" value="1"/>
</dbReference>
<evidence type="ECO:0000256" key="1">
    <source>
        <dbReference type="ARBA" id="ARBA00000085"/>
    </source>
</evidence>
<dbReference type="PROSITE" id="PS50112">
    <property type="entry name" value="PAS"/>
    <property type="match status" value="1"/>
</dbReference>
<dbReference type="PROSITE" id="PS50113">
    <property type="entry name" value="PAC"/>
    <property type="match status" value="2"/>
</dbReference>
<evidence type="ECO:0000256" key="3">
    <source>
        <dbReference type="ARBA" id="ARBA00012438"/>
    </source>
</evidence>
<dbReference type="Pfam" id="PF02518">
    <property type="entry name" value="HATPase_c"/>
    <property type="match status" value="1"/>
</dbReference>
<dbReference type="InterPro" id="IPR036890">
    <property type="entry name" value="HATPase_C_sf"/>
</dbReference>
<dbReference type="SUPFAM" id="SSF47384">
    <property type="entry name" value="Homodimeric domain of signal transducing histidine kinase"/>
    <property type="match status" value="1"/>
</dbReference>
<dbReference type="PROSITE" id="PS50109">
    <property type="entry name" value="HIS_KIN"/>
    <property type="match status" value="1"/>
</dbReference>
<dbReference type="SUPFAM" id="SSF55781">
    <property type="entry name" value="GAF domain-like"/>
    <property type="match status" value="1"/>
</dbReference>
<protein>
    <recommendedName>
        <fullName evidence="3">histidine kinase</fullName>
        <ecNumber evidence="3">2.7.13.3</ecNumber>
    </recommendedName>
</protein>
<dbReference type="SUPFAM" id="SSF55785">
    <property type="entry name" value="PYP-like sensor domain (PAS domain)"/>
    <property type="match status" value="2"/>
</dbReference>
<name>A0ABV0JJI5_9CYAN</name>
<evidence type="ECO:0000256" key="2">
    <source>
        <dbReference type="ARBA" id="ARBA00006402"/>
    </source>
</evidence>
<keyword evidence="7" id="KW-0902">Two-component regulatory system</keyword>
<dbReference type="Pfam" id="PF13426">
    <property type="entry name" value="PAS_9"/>
    <property type="match status" value="1"/>
</dbReference>
<evidence type="ECO:0000313" key="14">
    <source>
        <dbReference type="Proteomes" id="UP001442494"/>
    </source>
</evidence>